<keyword evidence="2" id="KW-0614">Plasmid</keyword>
<evidence type="ECO:0000313" key="3">
    <source>
        <dbReference type="Proteomes" id="UP000184749"/>
    </source>
</evidence>
<evidence type="ECO:0000313" key="2">
    <source>
        <dbReference type="EMBL" id="APO72257.1"/>
    </source>
</evidence>
<evidence type="ECO:0000256" key="1">
    <source>
        <dbReference type="SAM" id="MobiDB-lite"/>
    </source>
</evidence>
<dbReference type="AlphaFoldDB" id="A0A1L5NWH5"/>
<reference evidence="2 3" key="1">
    <citation type="submission" date="2016-09" db="EMBL/GenBank/DDBJ databases">
        <title>The complete genome sequences of Rhizobium gallicum, symbiovars gallicum and phaseoli, symbionts associated to common bean (Phaseolus vulgaris).</title>
        <authorList>
            <person name="Bustos P."/>
            <person name="Santamaria R.I."/>
            <person name="Perez-Carrascal O.M."/>
            <person name="Juarez S."/>
            <person name="Lozano L."/>
            <person name="Martinez-Flores I."/>
            <person name="Martinez-Romero E."/>
            <person name="Cevallos M."/>
            <person name="Romero D."/>
            <person name="Davila G."/>
            <person name="Gonzalez V."/>
        </authorList>
    </citation>
    <scope>NUCLEOTIDE SEQUENCE [LARGE SCALE GENOMIC DNA]</scope>
    <source>
        <strain evidence="2 3">IE4872</strain>
        <plasmid evidence="3">prgalie4872d</plasmid>
    </source>
</reference>
<feature type="region of interest" description="Disordered" evidence="1">
    <location>
        <begin position="21"/>
        <end position="45"/>
    </location>
</feature>
<organism evidence="2 3">
    <name type="scientific">Rhizobium gallicum</name>
    <dbReference type="NCBI Taxonomy" id="56730"/>
    <lineage>
        <taxon>Bacteria</taxon>
        <taxon>Pseudomonadati</taxon>
        <taxon>Pseudomonadota</taxon>
        <taxon>Alphaproteobacteria</taxon>
        <taxon>Hyphomicrobiales</taxon>
        <taxon>Rhizobiaceae</taxon>
        <taxon>Rhizobium/Agrobacterium group</taxon>
        <taxon>Rhizobium</taxon>
    </lineage>
</organism>
<geneLocation type="plasmid" evidence="3">
    <name>prgalie4872d</name>
</geneLocation>
<sequence>MGAKATIEKMGALWAIGSARHPSCPPANHKSLQDRRHPKPSVPDGLTARIQQTNLMALRRPIDTANHPRSRVWAARLASSL</sequence>
<proteinExistence type="predicted"/>
<name>A0A1L5NWH5_9HYPH</name>
<dbReference type="Proteomes" id="UP000184749">
    <property type="component" value="Plasmid pRgalIE4872d"/>
</dbReference>
<protein>
    <submittedName>
        <fullName evidence="2">Uncharacterized protein</fullName>
    </submittedName>
</protein>
<accession>A0A1L5NWH5</accession>
<dbReference type="EMBL" id="CP017105">
    <property type="protein sequence ID" value="APO72257.1"/>
    <property type="molecule type" value="Genomic_DNA"/>
</dbReference>
<gene>
    <name evidence="2" type="ORF">IE4872_PD01738</name>
</gene>